<keyword evidence="4" id="KW-1185">Reference proteome</keyword>
<evidence type="ECO:0000313" key="3">
    <source>
        <dbReference type="EMBL" id="CAI9115116.1"/>
    </source>
</evidence>
<dbReference type="PANTHER" id="PTHR34222:SF99">
    <property type="entry name" value="PROTEIN, PUTATIVE-RELATED"/>
    <property type="match status" value="1"/>
</dbReference>
<evidence type="ECO:0000256" key="2">
    <source>
        <dbReference type="SAM" id="MobiDB-lite"/>
    </source>
</evidence>
<evidence type="ECO:0000313" key="4">
    <source>
        <dbReference type="Proteomes" id="UP001161247"/>
    </source>
</evidence>
<feature type="coiled-coil region" evidence="1">
    <location>
        <begin position="255"/>
        <end position="317"/>
    </location>
</feature>
<proteinExistence type="predicted"/>
<feature type="compositionally biased region" description="Polar residues" evidence="2">
    <location>
        <begin position="33"/>
        <end position="57"/>
    </location>
</feature>
<name>A0AAV1E4E5_OLDCO</name>
<dbReference type="PANTHER" id="PTHR34222">
    <property type="entry name" value="GAG_PRE-INTEGRS DOMAIN-CONTAINING PROTEIN"/>
    <property type="match status" value="1"/>
</dbReference>
<keyword evidence="1" id="KW-0175">Coiled coil</keyword>
<dbReference type="EMBL" id="OX459125">
    <property type="protein sequence ID" value="CAI9115116.1"/>
    <property type="molecule type" value="Genomic_DNA"/>
</dbReference>
<accession>A0AAV1E4E5</accession>
<gene>
    <name evidence="3" type="ORF">OLC1_LOCUS21700</name>
</gene>
<feature type="region of interest" description="Disordered" evidence="2">
    <location>
        <begin position="33"/>
        <end position="61"/>
    </location>
</feature>
<reference evidence="3" key="1">
    <citation type="submission" date="2023-03" db="EMBL/GenBank/DDBJ databases">
        <authorList>
            <person name="Julca I."/>
        </authorList>
    </citation>
    <scope>NUCLEOTIDE SEQUENCE</scope>
</reference>
<dbReference type="AlphaFoldDB" id="A0AAV1E4E5"/>
<sequence length="441" mass="49090">MSLDSSTTHSAMMTHNPVVQNAMVAHKTGFNASSSSKGGYNNTGNHAGSRNSPSNIGKENELRRDKAVKKLLKCDYCGINGHLREGCFKLIGYPDWFKELKEQRSFQPGRISAHLVETDLETKSDKKETGELMGMMNNIKRMEQELSRMLKGKGIDREHINFAHFSDFAGDPIPETIPVTKRHPEWFRPLEASLEKKDTVEDTDGSSTYTAAAAIYHFGDTRIEFPIIEEVAATLTEEESLKMLTTAMASILIREKALKQEIASLQIEKGLLEQEKLSSEESRKEEQALRLAREQELAKVQAMYKEIEAKVTEYRETHVPRSDLQAWMITFWARMVPTGGLASILLSISNDAKALGGHGVAVAALERMESGRTINAGWLQQFIRPHPKKTLHEPIKNGLQQLSDGQLPLFGPLYSAVAQMGSSSEIASFEGDALKMLPDDA</sequence>
<dbReference type="Proteomes" id="UP001161247">
    <property type="component" value="Chromosome 8"/>
</dbReference>
<organism evidence="3 4">
    <name type="scientific">Oldenlandia corymbosa var. corymbosa</name>
    <dbReference type="NCBI Taxonomy" id="529605"/>
    <lineage>
        <taxon>Eukaryota</taxon>
        <taxon>Viridiplantae</taxon>
        <taxon>Streptophyta</taxon>
        <taxon>Embryophyta</taxon>
        <taxon>Tracheophyta</taxon>
        <taxon>Spermatophyta</taxon>
        <taxon>Magnoliopsida</taxon>
        <taxon>eudicotyledons</taxon>
        <taxon>Gunneridae</taxon>
        <taxon>Pentapetalae</taxon>
        <taxon>asterids</taxon>
        <taxon>lamiids</taxon>
        <taxon>Gentianales</taxon>
        <taxon>Rubiaceae</taxon>
        <taxon>Rubioideae</taxon>
        <taxon>Spermacoceae</taxon>
        <taxon>Hedyotis-Oldenlandia complex</taxon>
        <taxon>Oldenlandia</taxon>
    </lineage>
</organism>
<protein>
    <submittedName>
        <fullName evidence="3">OLC1v1015952C1</fullName>
    </submittedName>
</protein>
<evidence type="ECO:0000256" key="1">
    <source>
        <dbReference type="SAM" id="Coils"/>
    </source>
</evidence>